<evidence type="ECO:0000256" key="7">
    <source>
        <dbReference type="ARBA" id="ARBA00022630"/>
    </source>
</evidence>
<keyword evidence="11" id="KW-0325">Glycoprotein</keyword>
<dbReference type="FunFam" id="3.90.660.10:FF:000089">
    <property type="match status" value="1"/>
</dbReference>
<keyword evidence="6" id="KW-0964">Secreted</keyword>
<keyword evidence="9" id="KW-0274">FAD</keyword>
<evidence type="ECO:0000256" key="8">
    <source>
        <dbReference type="ARBA" id="ARBA00022729"/>
    </source>
</evidence>
<evidence type="ECO:0000256" key="6">
    <source>
        <dbReference type="ARBA" id="ARBA00022525"/>
    </source>
</evidence>
<dbReference type="STRING" id="4555.K4A8M0"/>
<protein>
    <recommendedName>
        <fullName evidence="13">Amine oxidase domain-containing protein</fullName>
    </recommendedName>
</protein>
<dbReference type="InterPro" id="IPR002937">
    <property type="entry name" value="Amino_oxidase"/>
</dbReference>
<feature type="domain" description="Amine oxidase" evidence="13">
    <location>
        <begin position="46"/>
        <end position="484"/>
    </location>
</feature>
<evidence type="ECO:0000313" key="14">
    <source>
        <dbReference type="EnsemblPlants" id="KQK92161"/>
    </source>
</evidence>
<dbReference type="SUPFAM" id="SSF54373">
    <property type="entry name" value="FAD-linked reductases, C-terminal domain"/>
    <property type="match status" value="1"/>
</dbReference>
<organism evidence="14 15">
    <name type="scientific">Setaria italica</name>
    <name type="common">Foxtail millet</name>
    <name type="synonym">Panicum italicum</name>
    <dbReference type="NCBI Taxonomy" id="4555"/>
    <lineage>
        <taxon>Eukaryota</taxon>
        <taxon>Viridiplantae</taxon>
        <taxon>Streptophyta</taxon>
        <taxon>Embryophyta</taxon>
        <taxon>Tracheophyta</taxon>
        <taxon>Spermatophyta</taxon>
        <taxon>Magnoliopsida</taxon>
        <taxon>Liliopsida</taxon>
        <taxon>Poales</taxon>
        <taxon>Poaceae</taxon>
        <taxon>PACMAD clade</taxon>
        <taxon>Panicoideae</taxon>
        <taxon>Panicodae</taxon>
        <taxon>Paniceae</taxon>
        <taxon>Cenchrinae</taxon>
        <taxon>Setaria</taxon>
    </lineage>
</organism>
<comment type="similarity">
    <text evidence="4">Belongs to the flavin monoamine oxidase family.</text>
</comment>
<comment type="subcellular location">
    <subcellularLocation>
        <location evidence="2">Secreted</location>
        <location evidence="2">Extracellular space</location>
        <location evidence="2">Apoplast</location>
    </subcellularLocation>
</comment>
<evidence type="ECO:0000256" key="4">
    <source>
        <dbReference type="ARBA" id="ARBA00005995"/>
    </source>
</evidence>
<dbReference type="Gene3D" id="3.50.50.60">
    <property type="entry name" value="FAD/NAD(P)-binding domain"/>
    <property type="match status" value="1"/>
</dbReference>
<name>K4A8M0_SETIT</name>
<gene>
    <name evidence="14" type="primary">LOC101770424</name>
</gene>
<dbReference type="PANTHER" id="PTHR10742:SF357">
    <property type="entry name" value="AMINE OXIDASE DOMAIN-CONTAINING PROTEIN"/>
    <property type="match status" value="1"/>
</dbReference>
<dbReference type="AlphaFoldDB" id="K4A8M0"/>
<dbReference type="Gene3D" id="3.90.660.10">
    <property type="match status" value="1"/>
</dbReference>
<dbReference type="Pfam" id="PF01593">
    <property type="entry name" value="Amino_oxidase"/>
    <property type="match status" value="1"/>
</dbReference>
<keyword evidence="8 12" id="KW-0732">Signal</keyword>
<feature type="signal peptide" evidence="12">
    <location>
        <begin position="1"/>
        <end position="24"/>
    </location>
</feature>
<keyword evidence="7" id="KW-0285">Flavoprotein</keyword>
<proteinExistence type="inferred from homology"/>
<evidence type="ECO:0000256" key="3">
    <source>
        <dbReference type="ARBA" id="ARBA00004723"/>
    </source>
</evidence>
<evidence type="ECO:0000256" key="12">
    <source>
        <dbReference type="SAM" id="SignalP"/>
    </source>
</evidence>
<dbReference type="Proteomes" id="UP000004995">
    <property type="component" value="Unassembled WGS sequence"/>
</dbReference>
<dbReference type="EMBL" id="AGNK02006097">
    <property type="status" value="NOT_ANNOTATED_CDS"/>
    <property type="molecule type" value="Genomic_DNA"/>
</dbReference>
<dbReference type="InterPro" id="IPR050281">
    <property type="entry name" value="Flavin_monoamine_oxidase"/>
</dbReference>
<dbReference type="FunFam" id="3.90.660.10:FF:000012">
    <property type="entry name" value="Polyamine oxidase 1"/>
    <property type="match status" value="1"/>
</dbReference>
<keyword evidence="15" id="KW-1185">Reference proteome</keyword>
<evidence type="ECO:0000256" key="11">
    <source>
        <dbReference type="ARBA" id="ARBA00023180"/>
    </source>
</evidence>
<dbReference type="EnsemblPlants" id="KQK92161">
    <property type="protein sequence ID" value="KQK92161"/>
    <property type="gene ID" value="SETIT_035226mg"/>
</dbReference>
<dbReference type="GO" id="GO:0006598">
    <property type="term" value="P:polyamine catabolic process"/>
    <property type="evidence" value="ECO:0000318"/>
    <property type="project" value="GO_Central"/>
</dbReference>
<evidence type="ECO:0000256" key="9">
    <source>
        <dbReference type="ARBA" id="ARBA00022827"/>
    </source>
</evidence>
<sequence length="515" mass="58317">MKPSVVIALAAVLVAAQYASLADAYGPRVIIVGAGMSAERNIALRAGISAGKRLWESGVRELLFLEATERVGGRMHKHNFGGLNVEIGANWVEGIGGERVNPILPIVNDTLKLRNFYSDFDSVVGNFYRENGGLYDKDYVQKRMDRADEVEDLGANLTKMMDPSGRDDISILAMQRLFNHQPNGPSTPVDMALDYYKFDYEFAEPPRVTSLQNTEPTPTNADFGEDSNFVADQRGFESIIHYIGSSYLSTNANGKISDRRVLLNKVVRQIAYNNRGVVVKTEDGSSYAADFVVVSTSLGVLQSDLIQFKPQLPFWKIFSIYRFDMAVYTKIFLKFPRRFWPVGDGKQFFVYASRRRGYYGMWQSFEREYPGVPVLLVTVTDDESRRIEQQPDDVTKAEAVAVLRKMFPDVDVPNATDIYVPRWWSNRFFKGSYSNWPIGVNRYEYDQLRAPVGRVYFTGEHTSERYNGYVHGAYLAGIDSADILINRIFKNEEYKVRGKYEDQAAEVNGQVAEAK</sequence>
<evidence type="ECO:0000256" key="10">
    <source>
        <dbReference type="ARBA" id="ARBA00023002"/>
    </source>
</evidence>
<dbReference type="eggNOG" id="KOG0029">
    <property type="taxonomic scope" value="Eukaryota"/>
</dbReference>
<accession>K4A8M0</accession>
<reference evidence="15" key="1">
    <citation type="journal article" date="2012" name="Nat. Biotechnol.">
        <title>Reference genome sequence of the model plant Setaria.</title>
        <authorList>
            <person name="Bennetzen J.L."/>
            <person name="Schmutz J."/>
            <person name="Wang H."/>
            <person name="Percifield R."/>
            <person name="Hawkins J."/>
            <person name="Pontaroli A.C."/>
            <person name="Estep M."/>
            <person name="Feng L."/>
            <person name="Vaughn J.N."/>
            <person name="Grimwood J."/>
            <person name="Jenkins J."/>
            <person name="Barry K."/>
            <person name="Lindquist E."/>
            <person name="Hellsten U."/>
            <person name="Deshpande S."/>
            <person name="Wang X."/>
            <person name="Wu X."/>
            <person name="Mitros T."/>
            <person name="Triplett J."/>
            <person name="Yang X."/>
            <person name="Ye C.Y."/>
            <person name="Mauro-Herrera M."/>
            <person name="Wang L."/>
            <person name="Li P."/>
            <person name="Sharma M."/>
            <person name="Sharma R."/>
            <person name="Ronald P.C."/>
            <person name="Panaud O."/>
            <person name="Kellogg E.A."/>
            <person name="Brutnell T.P."/>
            <person name="Doust A.N."/>
            <person name="Tuskan G.A."/>
            <person name="Rokhsar D."/>
            <person name="Devos K.M."/>
        </authorList>
    </citation>
    <scope>NUCLEOTIDE SEQUENCE [LARGE SCALE GENOMIC DNA]</scope>
    <source>
        <strain evidence="15">cv. Yugu1</strain>
    </source>
</reference>
<dbReference type="Gramene" id="KQK92161">
    <property type="protein sequence ID" value="KQK92161"/>
    <property type="gene ID" value="SETIT_035226mg"/>
</dbReference>
<dbReference type="PANTHER" id="PTHR10742">
    <property type="entry name" value="FLAVIN MONOAMINE OXIDASE"/>
    <property type="match status" value="1"/>
</dbReference>
<dbReference type="GO" id="GO:0048046">
    <property type="term" value="C:apoplast"/>
    <property type="evidence" value="ECO:0007669"/>
    <property type="project" value="UniProtKB-SubCell"/>
</dbReference>
<evidence type="ECO:0000313" key="15">
    <source>
        <dbReference type="Proteomes" id="UP000004995"/>
    </source>
</evidence>
<dbReference type="SUPFAM" id="SSF51905">
    <property type="entry name" value="FAD/NAD(P)-binding domain"/>
    <property type="match status" value="1"/>
</dbReference>
<feature type="chain" id="PRO_5010128604" description="Amine oxidase domain-containing protein" evidence="12">
    <location>
        <begin position="25"/>
        <end position="515"/>
    </location>
</feature>
<comment type="pathway">
    <text evidence="3">Amine and polyamine degradation; spermine degradation.</text>
</comment>
<evidence type="ECO:0000256" key="1">
    <source>
        <dbReference type="ARBA" id="ARBA00001974"/>
    </source>
</evidence>
<dbReference type="GO" id="GO:0046592">
    <property type="term" value="F:polyamine oxidase activity"/>
    <property type="evidence" value="ECO:0000318"/>
    <property type="project" value="GO_Central"/>
</dbReference>
<dbReference type="FunFam" id="3.50.50.60:FF:000517">
    <property type="entry name" value="Lysine-specific histone demethylase 1"/>
    <property type="match status" value="1"/>
</dbReference>
<comment type="cofactor">
    <cofactor evidence="1">
        <name>FAD</name>
        <dbReference type="ChEBI" id="CHEBI:57692"/>
    </cofactor>
</comment>
<reference evidence="14" key="2">
    <citation type="submission" date="2018-08" db="UniProtKB">
        <authorList>
            <consortium name="EnsemblPlants"/>
        </authorList>
    </citation>
    <scope>IDENTIFICATION</scope>
    <source>
        <strain evidence="14">Yugu1</strain>
    </source>
</reference>
<dbReference type="InParanoid" id="K4A8M0"/>
<keyword evidence="5" id="KW-0052">Apoplast</keyword>
<evidence type="ECO:0000256" key="5">
    <source>
        <dbReference type="ARBA" id="ARBA00022523"/>
    </source>
</evidence>
<evidence type="ECO:0000256" key="2">
    <source>
        <dbReference type="ARBA" id="ARBA00004271"/>
    </source>
</evidence>
<dbReference type="OMA" id="HENPIWQ"/>
<dbReference type="GO" id="GO:0050660">
    <property type="term" value="F:flavin adenine dinucleotide binding"/>
    <property type="evidence" value="ECO:0007669"/>
    <property type="project" value="UniProtKB-ARBA"/>
</dbReference>
<dbReference type="InterPro" id="IPR036188">
    <property type="entry name" value="FAD/NAD-bd_sf"/>
</dbReference>
<evidence type="ECO:0000259" key="13">
    <source>
        <dbReference type="Pfam" id="PF01593"/>
    </source>
</evidence>
<keyword evidence="10" id="KW-0560">Oxidoreductase</keyword>